<dbReference type="AlphaFoldDB" id="A0A2H3F1G8"/>
<reference evidence="5" key="1">
    <citation type="journal article" date="2017" name="Nat. Ecol. Evol.">
        <title>Genome expansion and lineage-specific genetic innovations in the forest pathogenic fungi Armillaria.</title>
        <authorList>
            <person name="Sipos G."/>
            <person name="Prasanna A.N."/>
            <person name="Walter M.C."/>
            <person name="O'Connor E."/>
            <person name="Balint B."/>
            <person name="Krizsan K."/>
            <person name="Kiss B."/>
            <person name="Hess J."/>
            <person name="Varga T."/>
            <person name="Slot J."/>
            <person name="Riley R."/>
            <person name="Boka B."/>
            <person name="Rigling D."/>
            <person name="Barry K."/>
            <person name="Lee J."/>
            <person name="Mihaltcheva S."/>
            <person name="LaButti K."/>
            <person name="Lipzen A."/>
            <person name="Waldron R."/>
            <person name="Moloney N.M."/>
            <person name="Sperisen C."/>
            <person name="Kredics L."/>
            <person name="Vagvoelgyi C."/>
            <person name="Patrignani A."/>
            <person name="Fitzpatrick D."/>
            <person name="Nagy I."/>
            <person name="Doyle S."/>
            <person name="Anderson J.B."/>
            <person name="Grigoriev I.V."/>
            <person name="Gueldener U."/>
            <person name="Muensterkoetter M."/>
            <person name="Nagy L.G."/>
        </authorList>
    </citation>
    <scope>NUCLEOTIDE SEQUENCE [LARGE SCALE GENOMIC DNA]</scope>
    <source>
        <strain evidence="5">Ar21-2</strain>
    </source>
</reference>
<dbReference type="OrthoDB" id="5592585at2759"/>
<evidence type="ECO:0000256" key="1">
    <source>
        <dbReference type="SAM" id="MobiDB-lite"/>
    </source>
</evidence>
<feature type="transmembrane region" description="Helical" evidence="2">
    <location>
        <begin position="928"/>
        <end position="950"/>
    </location>
</feature>
<dbReference type="EMBL" id="KZ293644">
    <property type="protein sequence ID" value="PBL04407.1"/>
    <property type="molecule type" value="Genomic_DNA"/>
</dbReference>
<accession>A0A2H3F1G8</accession>
<feature type="compositionally biased region" description="Acidic residues" evidence="1">
    <location>
        <begin position="353"/>
        <end position="381"/>
    </location>
</feature>
<evidence type="ECO:0000313" key="4">
    <source>
        <dbReference type="EMBL" id="PBL04407.1"/>
    </source>
</evidence>
<protein>
    <recommendedName>
        <fullName evidence="3">Fungal-type protein kinase domain-containing protein</fullName>
    </recommendedName>
</protein>
<keyword evidence="2" id="KW-1133">Transmembrane helix</keyword>
<proteinExistence type="predicted"/>
<feature type="compositionally biased region" description="Acidic residues" evidence="1">
    <location>
        <begin position="399"/>
        <end position="417"/>
    </location>
</feature>
<feature type="compositionally biased region" description="Acidic residues" evidence="1">
    <location>
        <begin position="335"/>
        <end position="346"/>
    </location>
</feature>
<feature type="region of interest" description="Disordered" evidence="1">
    <location>
        <begin position="1"/>
        <end position="32"/>
    </location>
</feature>
<evidence type="ECO:0000259" key="3">
    <source>
        <dbReference type="Pfam" id="PF17667"/>
    </source>
</evidence>
<feature type="transmembrane region" description="Helical" evidence="2">
    <location>
        <begin position="1009"/>
        <end position="1030"/>
    </location>
</feature>
<feature type="domain" description="Fungal-type protein kinase" evidence="3">
    <location>
        <begin position="653"/>
        <end position="706"/>
    </location>
</feature>
<name>A0A2H3F1G8_ARMGA</name>
<keyword evidence="2" id="KW-0812">Transmembrane</keyword>
<evidence type="ECO:0000313" key="5">
    <source>
        <dbReference type="Proteomes" id="UP000217790"/>
    </source>
</evidence>
<keyword evidence="5" id="KW-1185">Reference proteome</keyword>
<keyword evidence="2" id="KW-0472">Membrane</keyword>
<feature type="region of interest" description="Disordered" evidence="1">
    <location>
        <begin position="134"/>
        <end position="153"/>
    </location>
</feature>
<feature type="transmembrane region" description="Helical" evidence="2">
    <location>
        <begin position="962"/>
        <end position="988"/>
    </location>
</feature>
<evidence type="ECO:0000256" key="2">
    <source>
        <dbReference type="SAM" id="Phobius"/>
    </source>
</evidence>
<organism evidence="4 5">
    <name type="scientific">Armillaria gallica</name>
    <name type="common">Bulbous honey fungus</name>
    <name type="synonym">Armillaria bulbosa</name>
    <dbReference type="NCBI Taxonomy" id="47427"/>
    <lineage>
        <taxon>Eukaryota</taxon>
        <taxon>Fungi</taxon>
        <taxon>Dikarya</taxon>
        <taxon>Basidiomycota</taxon>
        <taxon>Agaricomycotina</taxon>
        <taxon>Agaricomycetes</taxon>
        <taxon>Agaricomycetidae</taxon>
        <taxon>Agaricales</taxon>
        <taxon>Marasmiineae</taxon>
        <taxon>Physalacriaceae</taxon>
        <taxon>Armillaria</taxon>
    </lineage>
</organism>
<feature type="region of interest" description="Disordered" evidence="1">
    <location>
        <begin position="318"/>
        <end position="422"/>
    </location>
</feature>
<gene>
    <name evidence="4" type="ORF">ARMGADRAFT_1070859</name>
</gene>
<dbReference type="Pfam" id="PF17667">
    <property type="entry name" value="Pkinase_fungal"/>
    <property type="match status" value="1"/>
</dbReference>
<dbReference type="Proteomes" id="UP000217790">
    <property type="component" value="Unassembled WGS sequence"/>
</dbReference>
<feature type="compositionally biased region" description="Basic and acidic residues" evidence="1">
    <location>
        <begin position="383"/>
        <end position="398"/>
    </location>
</feature>
<feature type="transmembrane region" description="Helical" evidence="2">
    <location>
        <begin position="895"/>
        <end position="919"/>
    </location>
</feature>
<sequence>MISDGPATDSWSASGDTRGPVESSSTTTPLGRVSVSSSFTVSFRRRFRGVVFDASFLLLFVGCRFAGACACSGSGDTDGIGGPDLELARERDCELSTKDTALERGSIVLEVVGVGRASIVVIIVKENASRSIGPITDSNEPSQPVVAPNADVPRPVAHTPIKKKAAGHGPFSAKDPAMMDWRIELAEETRGMAQGPMPARDFMNDFLPWNDTTPEKFRNLQPSAERLKNLTDVATASEVQTYELFLKAFSGWPFDLNPGEKRSQYAHCVLQWNDSHATPDKFCDSLSVDLNAVDVSKPTIRRTDARKLDFANVETHTEIKPGVSDDPYCGGEAASDGEDDDYEDIEQYASDDLSADEVDAEGNGAPDEECEEGYPTEELAELDLAKDEDLKEGMTGERNEEEERADDTEPSPDEDYPFDNSTLCGQRTRGQICAYAGATTTLQFRTHLFRVAIFGSYARLLRWDRSSVIVSRRFNYAEHPLILFRFYKRFAQLTLAQRGRDPRVSIPTMAQGRRARRAFRDYAPECWRGEALVSVRKQMSITQLALLRLTVGSRDERRVFIIGTPRWHQGGYSPFGRATRHGMAFCELEEETFFYKDYWREDAPHTIPESGVYHLLVKHKIPHVTQMELGGDNGLETIGHFYALKAWARAHHRIRRLIGHLVVIITKGRPLESFETAKQLVSCVTDAMEAHQKAYEHAGILHRDISGTWRFVSAHLLENPTAEHTFVDDRESALYVLVWVALGHLPHTLFAGHLKVTLEIFDAYVVDNGQRNVGGGAKRNALIVNTFSSGIGLKVPGLEDSGLSDMLSDFISLGYELLVVSLTAATYMVTSSHVGLYFSQNHKGDSRTFRIMVFASWQFRVVDTCCTAVVSHSVAKIMNGKMYIHSRKSPSPYPWTFALENACFMMFAIQGFFVVRAWISHSVKQWKFIALMTVALCALGTSIVLTIVPFSQQSFSTFSGGVLVRVGILAFTTAFDIVINLFSCYCLGTNRKRVLQWISKYRDDVSYYVYARLIITVMVQIAAIITYCLVVKKDVWMLGHLALSKVYVNNILAIRLDPDDIYAECAYSAEKSEIIFIAQIDEETQPEPIRI</sequence>
<dbReference type="InterPro" id="IPR040976">
    <property type="entry name" value="Pkinase_fungal"/>
</dbReference>
<dbReference type="InParanoid" id="A0A2H3F1G8"/>